<reference evidence="1" key="1">
    <citation type="submission" date="2021-04" db="EMBL/GenBank/DDBJ databases">
        <authorList>
            <person name="Pira H."/>
            <person name="Risdian C."/>
            <person name="Wink J."/>
        </authorList>
    </citation>
    <scope>NUCLEOTIDE SEQUENCE</scope>
    <source>
        <strain evidence="1">WHY3</strain>
    </source>
</reference>
<dbReference type="AlphaFoldDB" id="A0A9X1JPS6"/>
<dbReference type="Pfam" id="PF13585">
    <property type="entry name" value="CHU_C"/>
    <property type="match status" value="1"/>
</dbReference>
<organism evidence="1 2">
    <name type="scientific">Winogradskyella luteola</name>
    <dbReference type="NCBI Taxonomy" id="2828330"/>
    <lineage>
        <taxon>Bacteria</taxon>
        <taxon>Pseudomonadati</taxon>
        <taxon>Bacteroidota</taxon>
        <taxon>Flavobacteriia</taxon>
        <taxon>Flavobacteriales</taxon>
        <taxon>Flavobacteriaceae</taxon>
        <taxon>Winogradskyella</taxon>
    </lineage>
</organism>
<gene>
    <name evidence="1" type="ORF">KCG49_16225</name>
</gene>
<protein>
    <submittedName>
        <fullName evidence="1">T9SS type B sorting domain-containing protein</fullName>
    </submittedName>
</protein>
<comment type="caution">
    <text evidence="1">The sequence shown here is derived from an EMBL/GenBank/DDBJ whole genome shotgun (WGS) entry which is preliminary data.</text>
</comment>
<dbReference type="EMBL" id="JAGSPD010000029">
    <property type="protein sequence ID" value="MBV7270731.1"/>
    <property type="molecule type" value="Genomic_DNA"/>
</dbReference>
<evidence type="ECO:0000313" key="1">
    <source>
        <dbReference type="EMBL" id="MBV7270731.1"/>
    </source>
</evidence>
<dbReference type="InterPro" id="IPR026341">
    <property type="entry name" value="T9SS_type_B"/>
</dbReference>
<feature type="non-terminal residue" evidence="1">
    <location>
        <position position="1254"/>
    </location>
</feature>
<proteinExistence type="predicted"/>
<dbReference type="Proteomes" id="UP001138894">
    <property type="component" value="Unassembled WGS sequence"/>
</dbReference>
<keyword evidence="2" id="KW-1185">Reference proteome</keyword>
<name>A0A9X1JPS6_9FLAO</name>
<dbReference type="RefSeq" id="WP_218548005.1">
    <property type="nucleotide sequence ID" value="NZ_JAGSPD010000029.1"/>
</dbReference>
<feature type="non-terminal residue" evidence="1">
    <location>
        <position position="1"/>
    </location>
</feature>
<sequence>NCQTVFARVEDTTTGCYDTTALELCVEQAPVANVPQPLRYCDPDNDGFGMFPLADADTEITGGAAGLTVTYHETFANADNDVDALDTTVDYNNITVDTQTLYARVESATIATDCATIVELVLIVEPSPQIVAPTPLEACDDALADGFATFDLTAKAPEVLNGLDPVQYTVSYYLSEADADAPMNPIATPNAFTNTDMGMQTVWIRVEDTDTVEGCHKVTSLELIVNPLPVLLQPSPLELCDVDSPGDEQEPFDLEDANAGILNGQTGITLTYYLTQMDADNATGPLASPYVNTSNPQTIYIRGENDITGCHSTVTLTLRVNPLPSPEQSPEAIEICDDDNDGFAEFDMTIRTVEITNGESDVVITYHETQEDAEMGDNALASPYTNIVAGSQMVYVRSESTLTGCYRLTLNTLELIVVPSPEVPTALDPIIMCDDGPDGITQFDLAQRDADILGSQNPADVILTHHVSAADAESGDDPIINVGNYTNISNPQTIYVRLYNPTTECYDTGEFELQVELPPTAVQPAPLELCDDLGESPGDEMTVFDLTVKDQEITGGNASWSVAYYQSDADAQAQTGAVPDPTQYTNISVGGLPANPQTLYVVVTDTDTGCVDFTTLTIRVLPNPTPTPSDQLPALELCDGTNTGDGFEIFDLTENEALLINGEAGVTATYHETPEDAGSGMNPIADPAQYTNISAPEQEIYVRVTNDITGCYALVDFTVRVNPLPDVVAVTDFIQCELNTDGFDSFDLTGKDAEVLNGQDPAQFMVTYHVNLADAEAGMNALVSPYTNTSNPQRIFVTITNNVTGCSISTQSFNIQVDEAAEANPDMEPILYEACDDNMETDGNPDNDSVQFDLSTQDAQVLDGQDANSYIVSYYASEADADLNVNPLPNLYENVTNPQVVYARVDNNTLSVVPVFLNIADPGTPGLDLDGDGTVDLYDTDGDGVFDLLDVDGDGLSDGIDNDGDGAFEFVDTDGDGLGDPVDLNNDGTFDNQQDGSVCFAVAPLTLQVNPLPNFDLEDGYILCVNTNGTEILDPLVLDTGLSGTDHSFEWSYNGAVIPGESGPTLAPTQGGTYSVTVTDIGTSTQTSCTNMDSTLVTESEPPTLIAEVTTQAFADNHVIEAVASGPGVYEYSLDGGPWQDSGTFTGVSAGGHLVTARDKNGCGTATVEVFVLDYPLYFTPNGDGNHDTWNIAGIGAGAKIYIFDRYGKLLKQLGPTGTGWDGTYNGSPMPTSDYWFLVEYDEPTNGNRKEFKA</sequence>
<dbReference type="NCBIfam" id="TIGR04131">
    <property type="entry name" value="Bac_Flav_CTERM"/>
    <property type="match status" value="1"/>
</dbReference>
<accession>A0A9X1JPS6</accession>
<evidence type="ECO:0000313" key="2">
    <source>
        <dbReference type="Proteomes" id="UP001138894"/>
    </source>
</evidence>